<gene>
    <name evidence="1" type="ORF">N0F65_012979</name>
</gene>
<comment type="caution">
    <text evidence="1">The sequence shown here is derived from an EMBL/GenBank/DDBJ whole genome shotgun (WGS) entry which is preliminary data.</text>
</comment>
<reference evidence="1" key="1">
    <citation type="submission" date="2022-11" db="EMBL/GenBank/DDBJ databases">
        <authorList>
            <person name="Morgan W.R."/>
            <person name="Tartar A."/>
        </authorList>
    </citation>
    <scope>NUCLEOTIDE SEQUENCE</scope>
    <source>
        <strain evidence="1">ARSEF 373</strain>
    </source>
</reference>
<dbReference type="Proteomes" id="UP001146120">
    <property type="component" value="Unassembled WGS sequence"/>
</dbReference>
<reference evidence="1" key="2">
    <citation type="journal article" date="2023" name="Microbiol Resour">
        <title>Decontamination and Annotation of the Draft Genome Sequence of the Oomycete Lagenidium giganteum ARSEF 373.</title>
        <authorList>
            <person name="Morgan W.R."/>
            <person name="Tartar A."/>
        </authorList>
    </citation>
    <scope>NUCLEOTIDE SEQUENCE</scope>
    <source>
        <strain evidence="1">ARSEF 373</strain>
    </source>
</reference>
<name>A0AAV2YZD9_9STRA</name>
<evidence type="ECO:0000313" key="2">
    <source>
        <dbReference type="Proteomes" id="UP001146120"/>
    </source>
</evidence>
<organism evidence="1 2">
    <name type="scientific">Lagenidium giganteum</name>
    <dbReference type="NCBI Taxonomy" id="4803"/>
    <lineage>
        <taxon>Eukaryota</taxon>
        <taxon>Sar</taxon>
        <taxon>Stramenopiles</taxon>
        <taxon>Oomycota</taxon>
        <taxon>Peronosporomycetes</taxon>
        <taxon>Pythiales</taxon>
        <taxon>Pythiaceae</taxon>
    </lineage>
</organism>
<protein>
    <submittedName>
        <fullName evidence="1">Uncharacterized protein</fullName>
    </submittedName>
</protein>
<accession>A0AAV2YZD9</accession>
<evidence type="ECO:0000313" key="1">
    <source>
        <dbReference type="EMBL" id="DBA00448.1"/>
    </source>
</evidence>
<keyword evidence="2" id="KW-1185">Reference proteome</keyword>
<feature type="non-terminal residue" evidence="1">
    <location>
        <position position="1"/>
    </location>
</feature>
<proteinExistence type="predicted"/>
<dbReference type="AlphaFoldDB" id="A0AAV2YZD9"/>
<dbReference type="EMBL" id="DAKRPA010000064">
    <property type="protein sequence ID" value="DBA00448.1"/>
    <property type="molecule type" value="Genomic_DNA"/>
</dbReference>
<sequence>RKRSGDGYVRAYILFSSCESIDHLAKCCQKTSLLTALAVFSGLLSTRERRRDTYQGSSASAQRLQFQKHANSGNKHAAWINKKLMADRFREVAQKHGEVKPVRFRHRKNENGNVTRYHT</sequence>